<name>A0A8H7CFC3_9AGAR</name>
<keyword evidence="2" id="KW-1185">Reference proteome</keyword>
<dbReference type="OrthoDB" id="3252362at2759"/>
<comment type="caution">
    <text evidence="1">The sequence shown here is derived from an EMBL/GenBank/DDBJ whole genome shotgun (WGS) entry which is preliminary data.</text>
</comment>
<gene>
    <name evidence="1" type="ORF">MSAN_02402400</name>
</gene>
<dbReference type="InterPro" id="IPR041078">
    <property type="entry name" value="Plavaka"/>
</dbReference>
<dbReference type="Proteomes" id="UP000623467">
    <property type="component" value="Unassembled WGS sequence"/>
</dbReference>
<proteinExistence type="predicted"/>
<organism evidence="1 2">
    <name type="scientific">Mycena sanguinolenta</name>
    <dbReference type="NCBI Taxonomy" id="230812"/>
    <lineage>
        <taxon>Eukaryota</taxon>
        <taxon>Fungi</taxon>
        <taxon>Dikarya</taxon>
        <taxon>Basidiomycota</taxon>
        <taxon>Agaricomycotina</taxon>
        <taxon>Agaricomycetes</taxon>
        <taxon>Agaricomycetidae</taxon>
        <taxon>Agaricales</taxon>
        <taxon>Marasmiineae</taxon>
        <taxon>Mycenaceae</taxon>
        <taxon>Mycena</taxon>
    </lineage>
</organism>
<dbReference type="AlphaFoldDB" id="A0A8H7CFC3"/>
<sequence length="926" mass="105511">MQQALTMKNPLAPMILWTMMASRLTQHLSFLRLQFLTIPTPRKKISKLIGSLQPRTPGPGANVPTTEDAAATEAPVIASSVPSEERFVQRPHITKFGGQAGAPLPQRQAPTFEQYEAHISALDSNEWSPFKSRMDWAIARWGKGKFMNLFFFHKADMSLLKVPEALGLSYRTSAELNEIIDKNLPTGRPAFQREEIVVAGEAFDVYFRDIIECIRALYSDPEFANVLVFVPERHYADMDKTVRLYHDLHTGKWWWATQKILEQRRPGATIIPIIISTDKTQTTMFRNKSAYPVYMNIGNIPKGIRRKPSRQAYILIGYLPTTRLEHIKVAAARRRAIANLYHACMRKILSPLKAAGLDGIYMASGGLGRYIHGERRAWTCLATGCKAGECPTCPVESGELGDLEALYEPRDLEAVLAALAKAEGDATEFTRACKDAGIKPIHHLFWEDLPFVNIFLSITPDILHQLFQGVIKHVVAWVKDAYGPVEIDARCRRLPPNHNVRLFLKGITTLSRISGTEHSQICRILLGLLVDLRLPEGQSPIRLVRAVRAALDFLYHSQYPIHSSETIDQLARHLKHFHDNKAIFVDLGIRQNFNIPKLHNVGHYPLFIHLFGTFDNFNTEHTERLHIDFTKDAYRATNRKDEYFQMTLWLERKEKILRHEKYIRCFLQHRHLQMTKHPSVYGVKLEALATHYGAEFFTDAFARFVVAFKNPAFSARKAEHGAADFMMPFQSVSVYHKVKFWNEDPFGQEDHSDTLNVIHVKPGYTNKRGRLIGGRFDTAMANDGTGEHMGIKGTFGLTSDSEIDMKSDVVEGYRVVQVRVIFSLTATSLENLFPGPHKPPLHLAYVELFTKFPHSPDRIHGMYKISRPMERVASIIPVANLRRSVHLFPQFGPVAPREWTSQNVIDRCSHFYVSPWSDRHAYITIK</sequence>
<protein>
    <submittedName>
        <fullName evidence="1">Uncharacterized protein</fullName>
    </submittedName>
</protein>
<dbReference type="EMBL" id="JACAZH010000051">
    <property type="protein sequence ID" value="KAF7333897.1"/>
    <property type="molecule type" value="Genomic_DNA"/>
</dbReference>
<reference evidence="1" key="1">
    <citation type="submission" date="2020-05" db="EMBL/GenBank/DDBJ databases">
        <title>Mycena genomes resolve the evolution of fungal bioluminescence.</title>
        <authorList>
            <person name="Tsai I.J."/>
        </authorList>
    </citation>
    <scope>NUCLEOTIDE SEQUENCE</scope>
    <source>
        <strain evidence="1">160909Yilan</strain>
    </source>
</reference>
<evidence type="ECO:0000313" key="2">
    <source>
        <dbReference type="Proteomes" id="UP000623467"/>
    </source>
</evidence>
<dbReference type="Pfam" id="PF18759">
    <property type="entry name" value="Plavaka"/>
    <property type="match status" value="1"/>
</dbReference>
<accession>A0A8H7CFC3</accession>
<evidence type="ECO:0000313" key="1">
    <source>
        <dbReference type="EMBL" id="KAF7333897.1"/>
    </source>
</evidence>